<evidence type="ECO:0000313" key="2">
    <source>
        <dbReference type="EMBL" id="AOJ10249.1"/>
    </source>
</evidence>
<accession>A0A1B4G2U0</accession>
<organism evidence="2 3">
    <name type="scientific">Burkholderia mayonis</name>
    <dbReference type="NCBI Taxonomy" id="1385591"/>
    <lineage>
        <taxon>Bacteria</taxon>
        <taxon>Pseudomonadati</taxon>
        <taxon>Pseudomonadota</taxon>
        <taxon>Betaproteobacteria</taxon>
        <taxon>Burkholderiales</taxon>
        <taxon>Burkholderiaceae</taxon>
        <taxon>Burkholderia</taxon>
        <taxon>pseudomallei group</taxon>
    </lineage>
</organism>
<reference evidence="2 3" key="1">
    <citation type="submission" date="2015-12" db="EMBL/GenBank/DDBJ databases">
        <title>Diversity of Burkholderia near neighbor genomes.</title>
        <authorList>
            <person name="Sahl J."/>
            <person name="Wagner D."/>
            <person name="Keim P."/>
        </authorList>
    </citation>
    <scope>NUCLEOTIDE SEQUENCE [LARGE SCALE GENOMIC DNA]</scope>
    <source>
        <strain evidence="2 3">BDU8</strain>
    </source>
</reference>
<dbReference type="Proteomes" id="UP000067711">
    <property type="component" value="Chromosome 1"/>
</dbReference>
<name>A0A1B4G2U0_9BURK</name>
<protein>
    <submittedName>
        <fullName evidence="2">Uncharacterized protein</fullName>
    </submittedName>
</protein>
<feature type="region of interest" description="Disordered" evidence="1">
    <location>
        <begin position="44"/>
        <end position="72"/>
    </location>
</feature>
<evidence type="ECO:0000256" key="1">
    <source>
        <dbReference type="SAM" id="MobiDB-lite"/>
    </source>
</evidence>
<evidence type="ECO:0000313" key="3">
    <source>
        <dbReference type="Proteomes" id="UP000067711"/>
    </source>
</evidence>
<dbReference type="AlphaFoldDB" id="A0A1B4G2U0"/>
<gene>
    <name evidence="2" type="ORF">WS71_23825</name>
</gene>
<dbReference type="EMBL" id="CP013389">
    <property type="protein sequence ID" value="AOJ10249.1"/>
    <property type="molecule type" value="Genomic_DNA"/>
</dbReference>
<proteinExistence type="predicted"/>
<sequence length="128" mass="13198">MMRFEDAMGTPCVVRGGERIGFRAERHAHSPDAAASARIAARAADQRAARGRSRPVVVPASRADAAAPNSRFGATREACGAAASAARSLAPGCRSGMPRRCARVAHAIHHDARNTRSASASAAVSPNA</sequence>